<gene>
    <name evidence="3" type="ORF">ACFQS1_23755</name>
</gene>
<proteinExistence type="predicted"/>
<evidence type="ECO:0000256" key="1">
    <source>
        <dbReference type="ARBA" id="ARBA00022857"/>
    </source>
</evidence>
<dbReference type="SUPFAM" id="SSF51735">
    <property type="entry name" value="NAD(P)-binding Rossmann-fold domains"/>
    <property type="match status" value="1"/>
</dbReference>
<dbReference type="Pfam" id="PF13602">
    <property type="entry name" value="ADH_zinc_N_2"/>
    <property type="match status" value="1"/>
</dbReference>
<keyword evidence="1" id="KW-0521">NADP</keyword>
<dbReference type="Proteomes" id="UP001596548">
    <property type="component" value="Unassembled WGS sequence"/>
</dbReference>
<evidence type="ECO:0000259" key="2">
    <source>
        <dbReference type="SMART" id="SM00829"/>
    </source>
</evidence>
<keyword evidence="3" id="KW-0560">Oxidoreductase</keyword>
<reference evidence="4" key="1">
    <citation type="journal article" date="2019" name="Int. J. Syst. Evol. Microbiol.">
        <title>The Global Catalogue of Microorganisms (GCM) 10K type strain sequencing project: providing services to taxonomists for standard genome sequencing and annotation.</title>
        <authorList>
            <consortium name="The Broad Institute Genomics Platform"/>
            <consortium name="The Broad Institute Genome Sequencing Center for Infectious Disease"/>
            <person name="Wu L."/>
            <person name="Ma J."/>
        </authorList>
    </citation>
    <scope>NUCLEOTIDE SEQUENCE [LARGE SCALE GENOMIC DNA]</scope>
    <source>
        <strain evidence="4">XZYJT-10</strain>
    </source>
</reference>
<dbReference type="EC" id="1.-.-.-" evidence="3"/>
<accession>A0ABW2HZF2</accession>
<dbReference type="GO" id="GO:0016491">
    <property type="term" value="F:oxidoreductase activity"/>
    <property type="evidence" value="ECO:0007669"/>
    <property type="project" value="UniProtKB-KW"/>
</dbReference>
<sequence>MTRAVRFDQYGDVDVLRIENVERPRPAADQILVEVVAAGINPGEISIRSGLLHDRWPARFPSGQGSDFAGRVVEVGASVTEFAVDDEVLGWSDWRSSHADYVLVPADHLTRKPLALDWIRAGGLFVAGVTAYASVRAVQPVAGETVVVSGAAGGVGSIAVQLARNAGAHVVGIASEGNAAWLRSVGATPVAYGDDLGERLRKVLPSRIDAFIDTYGNGYVDLAVELGVDPARINTIIDYAAAQRAGAKAEGSSTASDAEVLAFVAEEIAWGRIVLPIAAIYPLEAVQEAYTELAARHTRGKIVLATELPANAGRQPAA</sequence>
<dbReference type="Gene3D" id="3.40.50.720">
    <property type="entry name" value="NAD(P)-binding Rossmann-like Domain"/>
    <property type="match status" value="1"/>
</dbReference>
<keyword evidence="4" id="KW-1185">Reference proteome</keyword>
<comment type="caution">
    <text evidence="3">The sequence shown here is derived from an EMBL/GenBank/DDBJ whole genome shotgun (WGS) entry which is preliminary data.</text>
</comment>
<dbReference type="Pfam" id="PF08240">
    <property type="entry name" value="ADH_N"/>
    <property type="match status" value="1"/>
</dbReference>
<dbReference type="InterPro" id="IPR020843">
    <property type="entry name" value="ER"/>
</dbReference>
<dbReference type="CDD" id="cd05289">
    <property type="entry name" value="MDR_like_2"/>
    <property type="match status" value="1"/>
</dbReference>
<feature type="domain" description="Enoyl reductase (ER)" evidence="2">
    <location>
        <begin position="11"/>
        <end position="304"/>
    </location>
</feature>
<name>A0ABW2HZF2_9ACTN</name>
<dbReference type="SUPFAM" id="SSF50129">
    <property type="entry name" value="GroES-like"/>
    <property type="match status" value="1"/>
</dbReference>
<protein>
    <submittedName>
        <fullName evidence="3">NADP-dependent oxidoreductase</fullName>
        <ecNumber evidence="3">1.-.-.-</ecNumber>
    </submittedName>
</protein>
<dbReference type="InterPro" id="IPR051603">
    <property type="entry name" value="Zinc-ADH_QOR/CCCR"/>
</dbReference>
<dbReference type="PANTHER" id="PTHR44154:SF1">
    <property type="entry name" value="QUINONE OXIDOREDUCTASE"/>
    <property type="match status" value="1"/>
</dbReference>
<dbReference type="InterPro" id="IPR011032">
    <property type="entry name" value="GroES-like_sf"/>
</dbReference>
<evidence type="ECO:0000313" key="3">
    <source>
        <dbReference type="EMBL" id="MFC7277019.1"/>
    </source>
</evidence>
<dbReference type="PANTHER" id="PTHR44154">
    <property type="entry name" value="QUINONE OXIDOREDUCTASE"/>
    <property type="match status" value="1"/>
</dbReference>
<dbReference type="InterPro" id="IPR036291">
    <property type="entry name" value="NAD(P)-bd_dom_sf"/>
</dbReference>
<dbReference type="RefSeq" id="WP_378972068.1">
    <property type="nucleotide sequence ID" value="NZ_JBHTBJ010000018.1"/>
</dbReference>
<dbReference type="InterPro" id="IPR013154">
    <property type="entry name" value="ADH-like_N"/>
</dbReference>
<dbReference type="EMBL" id="JBHTBJ010000018">
    <property type="protein sequence ID" value="MFC7277019.1"/>
    <property type="molecule type" value="Genomic_DNA"/>
</dbReference>
<dbReference type="SMART" id="SM00829">
    <property type="entry name" value="PKS_ER"/>
    <property type="match status" value="1"/>
</dbReference>
<dbReference type="Gene3D" id="3.90.180.10">
    <property type="entry name" value="Medium-chain alcohol dehydrogenases, catalytic domain"/>
    <property type="match status" value="1"/>
</dbReference>
<evidence type="ECO:0000313" key="4">
    <source>
        <dbReference type="Proteomes" id="UP001596548"/>
    </source>
</evidence>
<organism evidence="3 4">
    <name type="scientific">Paractinoplanes rhizophilus</name>
    <dbReference type="NCBI Taxonomy" id="1416877"/>
    <lineage>
        <taxon>Bacteria</taxon>
        <taxon>Bacillati</taxon>
        <taxon>Actinomycetota</taxon>
        <taxon>Actinomycetes</taxon>
        <taxon>Micromonosporales</taxon>
        <taxon>Micromonosporaceae</taxon>
        <taxon>Paractinoplanes</taxon>
    </lineage>
</organism>